<sequence length="221" mass="24317">MQHLAETLNFSSRKVVAAWASLPFPALQGCPLPAALSAHQQDVPWQLLSSCPEQRCSSCFAQSVVLRGFCKGRKKPPSLLPACESTEQTLHNYLHTVYPGAFSTAYVLEQPCSTLPPYPQFFSRLVSRQGFLLDQPPSYSSAAVESIPVLAALQSSPVLQSLLSGLYKDLRKLNTRRCASFFAAGVEQDDFEEALQELRSLSECYETGFEADESEDEGDSD</sequence>
<dbReference type="PANTHER" id="PTHR13391:SF0">
    <property type="entry name" value="PROTEIN MISATO HOMOLOG 1"/>
    <property type="match status" value="1"/>
</dbReference>
<reference evidence="1 2" key="1">
    <citation type="submission" date="2019-09" db="EMBL/GenBank/DDBJ databases">
        <title>Bird 10,000 Genomes (B10K) Project - Family phase.</title>
        <authorList>
            <person name="Zhang G."/>
        </authorList>
    </citation>
    <scope>NUCLEOTIDE SEQUENCE [LARGE SCALE GENOMIC DNA]</scope>
    <source>
        <strain evidence="1">B10K-DU-012-37</strain>
    </source>
</reference>
<dbReference type="InterPro" id="IPR049942">
    <property type="entry name" value="DML1/Misato"/>
</dbReference>
<dbReference type="EMBL" id="VZRI01000645">
    <property type="protein sequence ID" value="NWU88955.1"/>
    <property type="molecule type" value="Genomic_DNA"/>
</dbReference>
<evidence type="ECO:0000313" key="2">
    <source>
        <dbReference type="Proteomes" id="UP000544127"/>
    </source>
</evidence>
<organism evidence="1 2">
    <name type="scientific">Upupa epops</name>
    <name type="common">Eurasian hoopoe</name>
    <dbReference type="NCBI Taxonomy" id="57439"/>
    <lineage>
        <taxon>Eukaryota</taxon>
        <taxon>Metazoa</taxon>
        <taxon>Chordata</taxon>
        <taxon>Craniata</taxon>
        <taxon>Vertebrata</taxon>
        <taxon>Euteleostomi</taxon>
        <taxon>Archelosauria</taxon>
        <taxon>Archosauria</taxon>
        <taxon>Dinosauria</taxon>
        <taxon>Saurischia</taxon>
        <taxon>Theropoda</taxon>
        <taxon>Coelurosauria</taxon>
        <taxon>Aves</taxon>
        <taxon>Neognathae</taxon>
        <taxon>Neoaves</taxon>
        <taxon>Telluraves</taxon>
        <taxon>Coraciimorphae</taxon>
        <taxon>Bucerotiformes</taxon>
        <taxon>Upupidae</taxon>
        <taxon>Upupa</taxon>
    </lineage>
</organism>
<dbReference type="GO" id="GO:0005739">
    <property type="term" value="C:mitochondrion"/>
    <property type="evidence" value="ECO:0007669"/>
    <property type="project" value="TreeGrafter"/>
</dbReference>
<protein>
    <submittedName>
        <fullName evidence="1">MSTO1 protein</fullName>
    </submittedName>
</protein>
<comment type="caution">
    <text evidence="1">The sequence shown here is derived from an EMBL/GenBank/DDBJ whole genome shotgun (WGS) entry which is preliminary data.</text>
</comment>
<dbReference type="PANTHER" id="PTHR13391">
    <property type="entry name" value="MITOCHONDRIAL DISTRIBUTION REGULATOR MISATO"/>
    <property type="match status" value="1"/>
</dbReference>
<name>A0A7K6AG37_UPUEP</name>
<dbReference type="Proteomes" id="UP000544127">
    <property type="component" value="Unassembled WGS sequence"/>
</dbReference>
<feature type="non-terminal residue" evidence="1">
    <location>
        <position position="1"/>
    </location>
</feature>
<feature type="non-terminal residue" evidence="1">
    <location>
        <position position="221"/>
    </location>
</feature>
<evidence type="ECO:0000313" key="1">
    <source>
        <dbReference type="EMBL" id="NWU88955.1"/>
    </source>
</evidence>
<accession>A0A7K6AG37</accession>
<dbReference type="OrthoDB" id="271881at2759"/>
<gene>
    <name evidence="1" type="primary">Msto1</name>
    <name evidence="1" type="ORF">UPUEPO_R02660</name>
</gene>
<dbReference type="AlphaFoldDB" id="A0A7K6AG37"/>
<proteinExistence type="predicted"/>
<dbReference type="GO" id="GO:0007005">
    <property type="term" value="P:mitochondrion organization"/>
    <property type="evidence" value="ECO:0007669"/>
    <property type="project" value="InterPro"/>
</dbReference>
<keyword evidence="2" id="KW-1185">Reference proteome</keyword>